<gene>
    <name evidence="2" type="ORF">KUTeg_011115</name>
</gene>
<accession>A0ABQ9F845</accession>
<evidence type="ECO:0000313" key="3">
    <source>
        <dbReference type="Proteomes" id="UP001217089"/>
    </source>
</evidence>
<evidence type="ECO:0000313" key="2">
    <source>
        <dbReference type="EMBL" id="KAJ8311760.1"/>
    </source>
</evidence>
<feature type="signal peptide" evidence="1">
    <location>
        <begin position="1"/>
        <end position="21"/>
    </location>
</feature>
<keyword evidence="1" id="KW-0732">Signal</keyword>
<dbReference type="EMBL" id="JARBDR010000496">
    <property type="protein sequence ID" value="KAJ8311760.1"/>
    <property type="molecule type" value="Genomic_DNA"/>
</dbReference>
<sequence length="284" mass="32733">MNFLITLLFIIPLLVNRSCHGSDLDLKKRCICMSFKEKMALLKLQYQILEKQTELQKKDNGKFHPGDMDKFKVALISLTHDVSSLEKDLKKNTKAIKHTQKMVNQLSSKLMGLQGMSSQVRTNTKLLQDLIRHFQQRHLLCMDLSFLTPIVHSNLRAIVTVSNASKTGFTLTLSKWATTKQISSSFETRHISTYQNLEKQIELNKCFPAKKDEFKSVFKKIDLRCIISGNDLKDTQEMFNKLKLLQGISIQLQTNTELQEGAIITGNETYWQDYLNMNHSFTKL</sequence>
<protein>
    <submittedName>
        <fullName evidence="2">Uncharacterized protein</fullName>
    </submittedName>
</protein>
<comment type="caution">
    <text evidence="2">The sequence shown here is derived from an EMBL/GenBank/DDBJ whole genome shotgun (WGS) entry which is preliminary data.</text>
</comment>
<dbReference type="Proteomes" id="UP001217089">
    <property type="component" value="Unassembled WGS sequence"/>
</dbReference>
<evidence type="ECO:0000256" key="1">
    <source>
        <dbReference type="SAM" id="SignalP"/>
    </source>
</evidence>
<proteinExistence type="predicted"/>
<name>A0ABQ9F845_TEGGR</name>
<organism evidence="2 3">
    <name type="scientific">Tegillarca granosa</name>
    <name type="common">Malaysian cockle</name>
    <name type="synonym">Anadara granosa</name>
    <dbReference type="NCBI Taxonomy" id="220873"/>
    <lineage>
        <taxon>Eukaryota</taxon>
        <taxon>Metazoa</taxon>
        <taxon>Spiralia</taxon>
        <taxon>Lophotrochozoa</taxon>
        <taxon>Mollusca</taxon>
        <taxon>Bivalvia</taxon>
        <taxon>Autobranchia</taxon>
        <taxon>Pteriomorphia</taxon>
        <taxon>Arcoida</taxon>
        <taxon>Arcoidea</taxon>
        <taxon>Arcidae</taxon>
        <taxon>Tegillarca</taxon>
    </lineage>
</organism>
<feature type="chain" id="PRO_5047441420" evidence="1">
    <location>
        <begin position="22"/>
        <end position="284"/>
    </location>
</feature>
<keyword evidence="3" id="KW-1185">Reference proteome</keyword>
<reference evidence="2 3" key="1">
    <citation type="submission" date="2022-12" db="EMBL/GenBank/DDBJ databases">
        <title>Chromosome-level genome of Tegillarca granosa.</title>
        <authorList>
            <person name="Kim J."/>
        </authorList>
    </citation>
    <scope>NUCLEOTIDE SEQUENCE [LARGE SCALE GENOMIC DNA]</scope>
    <source>
        <strain evidence="2">Teg-2019</strain>
        <tissue evidence="2">Adductor muscle</tissue>
    </source>
</reference>